<accession>A0A9D4ZCD3</accession>
<dbReference type="AlphaFoldDB" id="A0A9D4ZCD3"/>
<dbReference type="EMBL" id="JABFUD020000016">
    <property type="protein sequence ID" value="KAI5068827.1"/>
    <property type="molecule type" value="Genomic_DNA"/>
</dbReference>
<comment type="caution">
    <text evidence="1">The sequence shown here is derived from an EMBL/GenBank/DDBJ whole genome shotgun (WGS) entry which is preliminary data.</text>
</comment>
<gene>
    <name evidence="1" type="ORF">GOP47_0017172</name>
</gene>
<keyword evidence="2" id="KW-1185">Reference proteome</keyword>
<evidence type="ECO:0000313" key="1">
    <source>
        <dbReference type="EMBL" id="KAI5068827.1"/>
    </source>
</evidence>
<reference evidence="1" key="1">
    <citation type="submission" date="2021-01" db="EMBL/GenBank/DDBJ databases">
        <title>Adiantum capillus-veneris genome.</title>
        <authorList>
            <person name="Fang Y."/>
            <person name="Liao Q."/>
        </authorList>
    </citation>
    <scope>NUCLEOTIDE SEQUENCE</scope>
    <source>
        <strain evidence="1">H3</strain>
        <tissue evidence="1">Leaf</tissue>
    </source>
</reference>
<sequence length="276" mass="30664">MQGVGQLCLDQHVKVHYRVPKMVCSRREIAPTIDVMETGICAICESGVTCKEEDTANLAGDEVWDQIFSCFSNDVVIEQVTEEQVAIDCGDKEALPELVLGHFGQVYDKQEESVCFSMSQSEAKKKVFKVCAMLWMGLVLKDVMQADVHRLKRLLEADHAMEPSLARSSILVSDAGIFQCTQVHFVCGKRFWILVEGICHAKVLQNFILGLAGAKRGLKSYVFQVDGYNRCHIFDPGGAYTMLGRAYGFPFDPGGQVLHLLNLSLSIYCYLSSSCT</sequence>
<evidence type="ECO:0000313" key="2">
    <source>
        <dbReference type="Proteomes" id="UP000886520"/>
    </source>
</evidence>
<dbReference type="Proteomes" id="UP000886520">
    <property type="component" value="Chromosome 16"/>
</dbReference>
<organism evidence="1 2">
    <name type="scientific">Adiantum capillus-veneris</name>
    <name type="common">Maidenhair fern</name>
    <dbReference type="NCBI Taxonomy" id="13818"/>
    <lineage>
        <taxon>Eukaryota</taxon>
        <taxon>Viridiplantae</taxon>
        <taxon>Streptophyta</taxon>
        <taxon>Embryophyta</taxon>
        <taxon>Tracheophyta</taxon>
        <taxon>Polypodiopsida</taxon>
        <taxon>Polypodiidae</taxon>
        <taxon>Polypodiales</taxon>
        <taxon>Pteridineae</taxon>
        <taxon>Pteridaceae</taxon>
        <taxon>Vittarioideae</taxon>
        <taxon>Adiantum</taxon>
    </lineage>
</organism>
<proteinExistence type="predicted"/>
<dbReference type="OrthoDB" id="2010628at2759"/>
<name>A0A9D4ZCD3_ADICA</name>
<protein>
    <submittedName>
        <fullName evidence="1">Uncharacterized protein</fullName>
    </submittedName>
</protein>